<organism evidence="1 2">
    <name type="scientific">Bartonella pachyuromydis</name>
    <dbReference type="NCBI Taxonomy" id="931097"/>
    <lineage>
        <taxon>Bacteria</taxon>
        <taxon>Pseudomonadati</taxon>
        <taxon>Pseudomonadota</taxon>
        <taxon>Alphaproteobacteria</taxon>
        <taxon>Hyphomicrobiales</taxon>
        <taxon>Bartonellaceae</taxon>
        <taxon>Bartonella</taxon>
    </lineage>
</organism>
<reference evidence="2" key="1">
    <citation type="journal article" date="2019" name="Int. J. Syst. Evol. Microbiol.">
        <title>The Global Catalogue of Microorganisms (GCM) 10K type strain sequencing project: providing services to taxonomists for standard genome sequencing and annotation.</title>
        <authorList>
            <consortium name="The Broad Institute Genomics Platform"/>
            <consortium name="The Broad Institute Genome Sequencing Center for Infectious Disease"/>
            <person name="Wu L."/>
            <person name="Ma J."/>
        </authorList>
    </citation>
    <scope>NUCLEOTIDE SEQUENCE [LARGE SCALE GENOMIC DNA]</scope>
    <source>
        <strain evidence="2">JCM 17714</strain>
    </source>
</reference>
<gene>
    <name evidence="1" type="ORF">GCM10023262_04900</name>
</gene>
<dbReference type="Proteomes" id="UP001501699">
    <property type="component" value="Unassembled WGS sequence"/>
</dbReference>
<dbReference type="EMBL" id="BAABJA010000002">
    <property type="protein sequence ID" value="GAA4660170.1"/>
    <property type="molecule type" value="Genomic_DNA"/>
</dbReference>
<sequence>MITKMMKTTTSITEKRCKIIEKNTIKNASPPKRGAHTAALETNRTYAFFMNPFSSQP</sequence>
<protein>
    <submittedName>
        <fullName evidence="1">Uncharacterized protein</fullName>
    </submittedName>
</protein>
<evidence type="ECO:0000313" key="2">
    <source>
        <dbReference type="Proteomes" id="UP001501699"/>
    </source>
</evidence>
<evidence type="ECO:0000313" key="1">
    <source>
        <dbReference type="EMBL" id="GAA4660170.1"/>
    </source>
</evidence>
<name>A0ABP8VDF3_9HYPH</name>
<accession>A0ABP8VDF3</accession>
<keyword evidence="2" id="KW-1185">Reference proteome</keyword>
<comment type="caution">
    <text evidence="1">The sequence shown here is derived from an EMBL/GenBank/DDBJ whole genome shotgun (WGS) entry which is preliminary data.</text>
</comment>
<proteinExistence type="predicted"/>